<accession>A0ABU4A1Q9</accession>
<evidence type="ECO:0000313" key="2">
    <source>
        <dbReference type="EMBL" id="MDV5825698.1"/>
    </source>
</evidence>
<feature type="transmembrane region" description="Helical" evidence="1">
    <location>
        <begin position="126"/>
        <end position="143"/>
    </location>
</feature>
<keyword evidence="3" id="KW-1185">Reference proteome</keyword>
<proteinExistence type="predicted"/>
<dbReference type="InterPro" id="IPR007339">
    <property type="entry name" value="RclC-like"/>
</dbReference>
<dbReference type="InterPro" id="IPR016865">
    <property type="entry name" value="RclC"/>
</dbReference>
<feature type="transmembrane region" description="Helical" evidence="1">
    <location>
        <begin position="15"/>
        <end position="34"/>
    </location>
</feature>
<name>A0ABU4A1Q9_9SPHN</name>
<sequence>MKTSYVPNDATTIAALRWSIVIVFALFGIAKFAAYEAEGVAKIASHYPLFSWMYPIWGERGASNVIGTIELLTGAMIALGARYPLASLAGGAMGVFTFCVTLSFSLDAPAFWQVGYGAPFLGSTGQFLMKDAVLLAACYALAVNGQRRMRPGD</sequence>
<keyword evidence="1" id="KW-0812">Transmembrane</keyword>
<dbReference type="PANTHER" id="PTHR40106:SF1">
    <property type="entry name" value="INNER MEMBRANE PROTEIN RCLC"/>
    <property type="match status" value="1"/>
</dbReference>
<feature type="transmembrane region" description="Helical" evidence="1">
    <location>
        <begin position="85"/>
        <end position="106"/>
    </location>
</feature>
<keyword evidence="1" id="KW-0472">Membrane</keyword>
<dbReference type="EMBL" id="JAPTHD010000016">
    <property type="protein sequence ID" value="MDV5825698.1"/>
    <property type="molecule type" value="Genomic_DNA"/>
</dbReference>
<gene>
    <name evidence="2" type="ORF">O0R41_19010</name>
</gene>
<dbReference type="Pfam" id="PF04224">
    <property type="entry name" value="DUF417"/>
    <property type="match status" value="1"/>
</dbReference>
<dbReference type="RefSeq" id="WP_288804824.1">
    <property type="nucleotide sequence ID" value="NZ_JAPTHD010000016.1"/>
</dbReference>
<keyword evidence="1" id="KW-1133">Transmembrane helix</keyword>
<comment type="caution">
    <text evidence="2">The sequence shown here is derived from an EMBL/GenBank/DDBJ whole genome shotgun (WGS) entry which is preliminary data.</text>
</comment>
<evidence type="ECO:0000256" key="1">
    <source>
        <dbReference type="SAM" id="Phobius"/>
    </source>
</evidence>
<dbReference type="PANTHER" id="PTHR40106">
    <property type="entry name" value="INNER MEMBRANE PROTEIN RCLC"/>
    <property type="match status" value="1"/>
</dbReference>
<protein>
    <submittedName>
        <fullName evidence="2">DUF417 family protein</fullName>
    </submittedName>
</protein>
<reference evidence="3" key="1">
    <citation type="journal article" date="2022" name="J Environ Chem Eng">
        <title>Biodegradation of petroleum oil using a constructed nonpathogenic and heavy metal-tolerant bacterial consortium isolated from marine sponges.</title>
        <authorList>
            <person name="Dechsakulwatana C."/>
            <person name="Rungsihiranrut A."/>
            <person name="Muangchinda C."/>
            <person name="Ningthoujam R."/>
            <person name="Klankeo P."/>
            <person name="Pinyakong O."/>
        </authorList>
    </citation>
    <scope>NUCLEOTIDE SEQUENCE [LARGE SCALE GENOMIC DNA]</scope>
    <source>
        <strain evidence="3">MO2-4</strain>
    </source>
</reference>
<evidence type="ECO:0000313" key="3">
    <source>
        <dbReference type="Proteomes" id="UP001185984"/>
    </source>
</evidence>
<dbReference type="PIRSF" id="PIRSF028065">
    <property type="entry name" value="UCP028065"/>
    <property type="match status" value="1"/>
</dbReference>
<dbReference type="Proteomes" id="UP001185984">
    <property type="component" value="Unassembled WGS sequence"/>
</dbReference>
<organism evidence="2 3">
    <name type="scientific">Sphingobium naphthae</name>
    <dbReference type="NCBI Taxonomy" id="1886786"/>
    <lineage>
        <taxon>Bacteria</taxon>
        <taxon>Pseudomonadati</taxon>
        <taxon>Pseudomonadota</taxon>
        <taxon>Alphaproteobacteria</taxon>
        <taxon>Sphingomonadales</taxon>
        <taxon>Sphingomonadaceae</taxon>
        <taxon>Sphingobium</taxon>
    </lineage>
</organism>